<feature type="compositionally biased region" description="Polar residues" evidence="1">
    <location>
        <begin position="164"/>
        <end position="192"/>
    </location>
</feature>
<feature type="compositionally biased region" description="Low complexity" evidence="1">
    <location>
        <begin position="236"/>
        <end position="253"/>
    </location>
</feature>
<dbReference type="InterPro" id="IPR011990">
    <property type="entry name" value="TPR-like_helical_dom_sf"/>
</dbReference>
<protein>
    <submittedName>
        <fullName evidence="2">Uncharacterized protein</fullName>
    </submittedName>
</protein>
<evidence type="ECO:0000313" key="2">
    <source>
        <dbReference type="EMBL" id="CAK7921751.1"/>
    </source>
</evidence>
<feature type="region of interest" description="Disordered" evidence="1">
    <location>
        <begin position="80"/>
        <end position="103"/>
    </location>
</feature>
<gene>
    <name evidence="2" type="ORF">CAAN4_H17920</name>
</gene>
<proteinExistence type="predicted"/>
<evidence type="ECO:0000256" key="1">
    <source>
        <dbReference type="SAM" id="MobiDB-lite"/>
    </source>
</evidence>
<feature type="region of interest" description="Disordered" evidence="1">
    <location>
        <begin position="291"/>
        <end position="379"/>
    </location>
</feature>
<accession>A0ABP0EL72</accession>
<feature type="region of interest" description="Disordered" evidence="1">
    <location>
        <begin position="1"/>
        <end position="62"/>
    </location>
</feature>
<feature type="region of interest" description="Disordered" evidence="1">
    <location>
        <begin position="236"/>
        <end position="279"/>
    </location>
</feature>
<sequence>MALSTSSRSRNVSSEGSGQAARSKSGSRSGLNLKSQKQTNPVGSVSGSIRSQTDGESIYSFESVSTNGRLLDRLGIESDYTYDDGDEDEEGTDWNRRASTYSVQSTGRLLDRLGLEDDKTNSSGSSLHQQLQQIGRRVSHLGTQRNKPMTAASRVGVQRAPSAPLSSTTRYGAPTQTQPQQKHFTPPQSSEYNVGQVSGNTVAATDNQSIWSLHADMASLESVATISQIVSIHSNESNWSSGTSGSSEASAHTIHGITTPTPPETPKGHRKTNSLPEPDLDELAFDASEDGKHIENEDEDDEDEFRFTSASTSPIPNSPVQVSSQTHSRTPSNPPPPLPYHSPSSFNSGHLPTTSPTPRRILSEPITSPNKFPKQDMSPPARTALAIQLRQNGNHREASYQLQLAANTPNNYPHAMFLYAMALRFGQGVRLNESNSLKWLMRCLLVSQNDANDAYAAKLANVSPEDMILVMNRSLQAEDEVDPGNLYEYYSKLPAPQLGKIVATIKANQNIGASAFHEVGNCLINGWGLPNKDEMLGMTYLAKAASMGSFVSMAQLGELWSSKSKHHKKDYFKASAWLRLSELFGQKSIGNSWIYKDKYMYHKK</sequence>
<evidence type="ECO:0000313" key="3">
    <source>
        <dbReference type="Proteomes" id="UP001497600"/>
    </source>
</evidence>
<feature type="region of interest" description="Disordered" evidence="1">
    <location>
        <begin position="142"/>
        <end position="192"/>
    </location>
</feature>
<feature type="compositionally biased region" description="Low complexity" evidence="1">
    <location>
        <begin position="1"/>
        <end position="18"/>
    </location>
</feature>
<dbReference type="EMBL" id="OZ004260">
    <property type="protein sequence ID" value="CAK7921751.1"/>
    <property type="molecule type" value="Genomic_DNA"/>
</dbReference>
<dbReference type="Gene3D" id="1.25.40.10">
    <property type="entry name" value="Tetratricopeptide repeat domain"/>
    <property type="match status" value="2"/>
</dbReference>
<organism evidence="2 3">
    <name type="scientific">[Candida] anglica</name>
    <dbReference type="NCBI Taxonomy" id="148631"/>
    <lineage>
        <taxon>Eukaryota</taxon>
        <taxon>Fungi</taxon>
        <taxon>Dikarya</taxon>
        <taxon>Ascomycota</taxon>
        <taxon>Saccharomycotina</taxon>
        <taxon>Pichiomycetes</taxon>
        <taxon>Debaryomycetaceae</taxon>
        <taxon>Kurtzmaniella</taxon>
    </lineage>
</organism>
<feature type="compositionally biased region" description="Acidic residues" evidence="1">
    <location>
        <begin position="80"/>
        <end position="92"/>
    </location>
</feature>
<name>A0ABP0EL72_9ASCO</name>
<dbReference type="Proteomes" id="UP001497600">
    <property type="component" value="Chromosome H"/>
</dbReference>
<reference evidence="2 3" key="1">
    <citation type="submission" date="2024-01" db="EMBL/GenBank/DDBJ databases">
        <authorList>
            <consortium name="Genoscope - CEA"/>
            <person name="William W."/>
        </authorList>
    </citation>
    <scope>NUCLEOTIDE SEQUENCE [LARGE SCALE GENOMIC DNA]</scope>
    <source>
        <strain evidence="2 3">29B2s-10</strain>
    </source>
</reference>
<dbReference type="SUPFAM" id="SSF81901">
    <property type="entry name" value="HCP-like"/>
    <property type="match status" value="1"/>
</dbReference>
<dbReference type="PANTHER" id="PTHR43628:SF11">
    <property type="entry name" value="PROTEIN DSF2"/>
    <property type="match status" value="1"/>
</dbReference>
<feature type="compositionally biased region" description="Polar residues" evidence="1">
    <location>
        <begin position="308"/>
        <end position="327"/>
    </location>
</feature>
<keyword evidence="3" id="KW-1185">Reference proteome</keyword>
<dbReference type="InterPro" id="IPR052945">
    <property type="entry name" value="Mitotic_Regulator"/>
</dbReference>
<feature type="compositionally biased region" description="Polar residues" evidence="1">
    <location>
        <begin position="20"/>
        <end position="62"/>
    </location>
</feature>
<dbReference type="PANTHER" id="PTHR43628">
    <property type="entry name" value="ACTIVATOR OF C KINASE PROTEIN 1-RELATED"/>
    <property type="match status" value="1"/>
</dbReference>
<feature type="compositionally biased region" description="Polar residues" evidence="1">
    <location>
        <begin position="346"/>
        <end position="357"/>
    </location>
</feature>